<dbReference type="AlphaFoldDB" id="A0A4U0YV79"/>
<protein>
    <submittedName>
        <fullName evidence="4">Pyridoxal-phosphate dependent enzyme</fullName>
    </submittedName>
</protein>
<dbReference type="InterPro" id="IPR036052">
    <property type="entry name" value="TrpB-like_PALP_sf"/>
</dbReference>
<dbReference type="Proteomes" id="UP000306340">
    <property type="component" value="Unassembled WGS sequence"/>
</dbReference>
<sequence>MSMTPVISPLTNLRIKMEHLNPGGSHKSRAARYIIESAIVAGELRPGGPRRILEKSGGNFGIGLAYEAAKHDIGVDLVIGLSFSPLKRALCQEYGARLVGLDLLHQGMQPKDVVATLLAADANRYFFTNQFANPGNFEAHLHETGPEIVQQVRADLDRFAGCSLVLGAGTGAHAAALSTVLRESCADVELVLVEPENCSFAEGRFGDHAQKGTAVGVLPPFLDFAHVDRIIPVSDAEAFEGQKRFARETGFYPGPTSGANYHLACQNAATSPERLVISMIYDAGDCYLDQRISA</sequence>
<dbReference type="InterPro" id="IPR001926">
    <property type="entry name" value="TrpB-like_PALP"/>
</dbReference>
<dbReference type="GO" id="GO:1901605">
    <property type="term" value="P:alpha-amino acid metabolic process"/>
    <property type="evidence" value="ECO:0007669"/>
    <property type="project" value="UniProtKB-ARBA"/>
</dbReference>
<dbReference type="InterPro" id="IPR050214">
    <property type="entry name" value="Cys_Synth/Cystath_Beta-Synth"/>
</dbReference>
<comment type="caution">
    <text evidence="4">The sequence shown here is derived from an EMBL/GenBank/DDBJ whole genome shotgun (WGS) entry which is preliminary data.</text>
</comment>
<feature type="domain" description="Tryptophan synthase beta chain-like PALP" evidence="3">
    <location>
        <begin position="12"/>
        <end position="274"/>
    </location>
</feature>
<proteinExistence type="predicted"/>
<dbReference type="Gene3D" id="3.40.50.1100">
    <property type="match status" value="2"/>
</dbReference>
<dbReference type="EMBL" id="SWAU01000161">
    <property type="protein sequence ID" value="TKA95655.1"/>
    <property type="molecule type" value="Genomic_DNA"/>
</dbReference>
<accession>A0A4U0YV79</accession>
<evidence type="ECO:0000313" key="5">
    <source>
        <dbReference type="Proteomes" id="UP000306340"/>
    </source>
</evidence>
<evidence type="ECO:0000313" key="4">
    <source>
        <dbReference type="EMBL" id="TKA95655.1"/>
    </source>
</evidence>
<evidence type="ECO:0000256" key="2">
    <source>
        <dbReference type="ARBA" id="ARBA00022898"/>
    </source>
</evidence>
<dbReference type="Pfam" id="PF00291">
    <property type="entry name" value="PALP"/>
    <property type="match status" value="1"/>
</dbReference>
<dbReference type="SUPFAM" id="SSF53686">
    <property type="entry name" value="Tryptophan synthase beta subunit-like PLP-dependent enzymes"/>
    <property type="match status" value="1"/>
</dbReference>
<evidence type="ECO:0000256" key="1">
    <source>
        <dbReference type="ARBA" id="ARBA00001933"/>
    </source>
</evidence>
<comment type="cofactor">
    <cofactor evidence="1">
        <name>pyridoxal 5'-phosphate</name>
        <dbReference type="ChEBI" id="CHEBI:597326"/>
    </cofactor>
</comment>
<name>A0A4U0YV79_9RHOB</name>
<keyword evidence="2" id="KW-0663">Pyridoxal phosphate</keyword>
<reference evidence="4 5" key="1">
    <citation type="submission" date="2019-04" db="EMBL/GenBank/DDBJ databases">
        <title>Crypto-aerobic microbial life in anoxic (sulfidic) marine sediments.</title>
        <authorList>
            <person name="Bhattacharya S."/>
            <person name="Roy C."/>
            <person name="Mondal N."/>
            <person name="Sarkar J."/>
            <person name="Mandal S."/>
            <person name="Rameez M.J."/>
            <person name="Ghosh W."/>
        </authorList>
    </citation>
    <scope>NUCLEOTIDE SEQUENCE [LARGE SCALE GENOMIC DNA]</scope>
    <source>
        <strain evidence="4 5">SBBC</strain>
    </source>
</reference>
<dbReference type="PANTHER" id="PTHR10314">
    <property type="entry name" value="CYSTATHIONINE BETA-SYNTHASE"/>
    <property type="match status" value="1"/>
</dbReference>
<organism evidence="4 5">
    <name type="scientific">Cereibacter changlensis</name>
    <dbReference type="NCBI Taxonomy" id="402884"/>
    <lineage>
        <taxon>Bacteria</taxon>
        <taxon>Pseudomonadati</taxon>
        <taxon>Pseudomonadota</taxon>
        <taxon>Alphaproteobacteria</taxon>
        <taxon>Rhodobacterales</taxon>
        <taxon>Paracoccaceae</taxon>
        <taxon>Cereibacter</taxon>
    </lineage>
</organism>
<evidence type="ECO:0000259" key="3">
    <source>
        <dbReference type="Pfam" id="PF00291"/>
    </source>
</evidence>
<gene>
    <name evidence="4" type="ORF">FAZ78_15670</name>
</gene>